<dbReference type="Proteomes" id="UP001283361">
    <property type="component" value="Unassembled WGS sequence"/>
</dbReference>
<proteinExistence type="predicted"/>
<organism evidence="1 2">
    <name type="scientific">Elysia crispata</name>
    <name type="common">lettuce slug</name>
    <dbReference type="NCBI Taxonomy" id="231223"/>
    <lineage>
        <taxon>Eukaryota</taxon>
        <taxon>Metazoa</taxon>
        <taxon>Spiralia</taxon>
        <taxon>Lophotrochozoa</taxon>
        <taxon>Mollusca</taxon>
        <taxon>Gastropoda</taxon>
        <taxon>Heterobranchia</taxon>
        <taxon>Euthyneura</taxon>
        <taxon>Panpulmonata</taxon>
        <taxon>Sacoglossa</taxon>
        <taxon>Placobranchoidea</taxon>
        <taxon>Plakobranchidae</taxon>
        <taxon>Elysia</taxon>
    </lineage>
</organism>
<dbReference type="EMBL" id="JAWDGP010004802">
    <property type="protein sequence ID" value="KAK3761931.1"/>
    <property type="molecule type" value="Genomic_DNA"/>
</dbReference>
<gene>
    <name evidence="1" type="ORF">RRG08_065145</name>
</gene>
<evidence type="ECO:0000313" key="2">
    <source>
        <dbReference type="Proteomes" id="UP001283361"/>
    </source>
</evidence>
<keyword evidence="2" id="KW-1185">Reference proteome</keyword>
<name>A0AAE0Z440_9GAST</name>
<protein>
    <submittedName>
        <fullName evidence="1">Uncharacterized protein</fullName>
    </submittedName>
</protein>
<evidence type="ECO:0000313" key="1">
    <source>
        <dbReference type="EMBL" id="KAK3761931.1"/>
    </source>
</evidence>
<dbReference type="AlphaFoldDB" id="A0AAE0Z440"/>
<reference evidence="1" key="1">
    <citation type="journal article" date="2023" name="G3 (Bethesda)">
        <title>A reference genome for the long-term kleptoplast-retaining sea slug Elysia crispata morphotype clarki.</title>
        <authorList>
            <person name="Eastman K.E."/>
            <person name="Pendleton A.L."/>
            <person name="Shaikh M.A."/>
            <person name="Suttiyut T."/>
            <person name="Ogas R."/>
            <person name="Tomko P."/>
            <person name="Gavelis G."/>
            <person name="Widhalm J.R."/>
            <person name="Wisecaver J.H."/>
        </authorList>
    </citation>
    <scope>NUCLEOTIDE SEQUENCE</scope>
    <source>
        <strain evidence="1">ECLA1</strain>
    </source>
</reference>
<comment type="caution">
    <text evidence="1">The sequence shown here is derived from an EMBL/GenBank/DDBJ whole genome shotgun (WGS) entry which is preliminary data.</text>
</comment>
<accession>A0AAE0Z440</accession>
<sequence>MFFHQSTLTHEPVRDAPSPSCLIRMVPVQSTIVWELSSSQAGKPILRTGFSRFFAGAGWEKFCLSVSVDLRSAVLDERWGTVWEETMPTMGIVYKLVGLRKTHGQSHSGVAGETVPLTVNYNYS</sequence>